<dbReference type="EMBL" id="AWUE01020048">
    <property type="protein sequence ID" value="OMO70077.1"/>
    <property type="molecule type" value="Genomic_DNA"/>
</dbReference>
<reference evidence="2" key="1">
    <citation type="submission" date="2013-09" db="EMBL/GenBank/DDBJ databases">
        <title>Corchorus olitorius genome sequencing.</title>
        <authorList>
            <person name="Alam M."/>
            <person name="Haque M.S."/>
            <person name="Islam M.S."/>
            <person name="Emdad E.M."/>
            <person name="Islam M.M."/>
            <person name="Ahmed B."/>
            <person name="Halim A."/>
            <person name="Hossen Q.M.M."/>
            <person name="Hossain M.Z."/>
            <person name="Ahmed R."/>
            <person name="Khan M.M."/>
            <person name="Islam R."/>
            <person name="Rashid M.M."/>
            <person name="Khan S.A."/>
            <person name="Rahman M.S."/>
            <person name="Alam M."/>
            <person name="Yahiya A.S."/>
            <person name="Khan M.S."/>
            <person name="Azam M.S."/>
            <person name="Haque T."/>
            <person name="Lashkar M.Z.H."/>
            <person name="Akhand A.I."/>
            <person name="Morshed G."/>
            <person name="Roy S."/>
            <person name="Uddin K.S."/>
            <person name="Rabeya T."/>
            <person name="Hossain A.S."/>
            <person name="Chowdhury A."/>
            <person name="Snigdha A.R."/>
            <person name="Mortoza M.S."/>
            <person name="Matin S.A."/>
            <person name="Hoque S.M.E."/>
            <person name="Islam M.K."/>
            <person name="Roy D.K."/>
            <person name="Haider R."/>
            <person name="Moosa M.M."/>
            <person name="Elias S.M."/>
            <person name="Hasan A.M."/>
            <person name="Jahan S."/>
            <person name="Shafiuddin M."/>
            <person name="Mahmood N."/>
            <person name="Shommy N.S."/>
        </authorList>
    </citation>
    <scope>NUCLEOTIDE SEQUENCE [LARGE SCALE GENOMIC DNA]</scope>
    <source>
        <strain evidence="2">cv. O-4</strain>
    </source>
</reference>
<gene>
    <name evidence="1" type="ORF">COLO4_28790</name>
</gene>
<dbReference type="OrthoDB" id="757982at2759"/>
<evidence type="ECO:0000313" key="2">
    <source>
        <dbReference type="Proteomes" id="UP000187203"/>
    </source>
</evidence>
<name>A0A1R3HIA0_9ROSI</name>
<sequence length="113" mass="12926">MDLKLIYFNKERGTHIIVSNLWEDDEGKLELDFEADDHQGNVHPFTNFNRLGNTTQRLIRTLEGFLAINYPYATLSQGHEPRKRPILKELANSYTNVCSTNTTTEAKSSALLL</sequence>
<comment type="caution">
    <text evidence="1">The sequence shown here is derived from an EMBL/GenBank/DDBJ whole genome shotgun (WGS) entry which is preliminary data.</text>
</comment>
<keyword evidence="2" id="KW-1185">Reference proteome</keyword>
<organism evidence="1 2">
    <name type="scientific">Corchorus olitorius</name>
    <dbReference type="NCBI Taxonomy" id="93759"/>
    <lineage>
        <taxon>Eukaryota</taxon>
        <taxon>Viridiplantae</taxon>
        <taxon>Streptophyta</taxon>
        <taxon>Embryophyta</taxon>
        <taxon>Tracheophyta</taxon>
        <taxon>Spermatophyta</taxon>
        <taxon>Magnoliopsida</taxon>
        <taxon>eudicotyledons</taxon>
        <taxon>Gunneridae</taxon>
        <taxon>Pentapetalae</taxon>
        <taxon>rosids</taxon>
        <taxon>malvids</taxon>
        <taxon>Malvales</taxon>
        <taxon>Malvaceae</taxon>
        <taxon>Grewioideae</taxon>
        <taxon>Apeibeae</taxon>
        <taxon>Corchorus</taxon>
    </lineage>
</organism>
<proteinExistence type="predicted"/>
<dbReference type="AlphaFoldDB" id="A0A1R3HIA0"/>
<accession>A0A1R3HIA0</accession>
<evidence type="ECO:0000313" key="1">
    <source>
        <dbReference type="EMBL" id="OMO70077.1"/>
    </source>
</evidence>
<protein>
    <submittedName>
        <fullName evidence="1">Uncharacterized protein</fullName>
    </submittedName>
</protein>
<dbReference type="Proteomes" id="UP000187203">
    <property type="component" value="Unassembled WGS sequence"/>
</dbReference>